<dbReference type="NCBIfam" id="NF011589">
    <property type="entry name" value="PRK15014.1"/>
    <property type="match status" value="1"/>
</dbReference>
<reference evidence="7 8" key="1">
    <citation type="submission" date="2016-10" db="EMBL/GenBank/DDBJ databases">
        <authorList>
            <person name="de Groot N.N."/>
        </authorList>
    </citation>
    <scope>NUCLEOTIDE SEQUENCE [LARGE SCALE GENOMIC DNA]</scope>
    <source>
        <strain evidence="7 8">DSM 12992</strain>
    </source>
</reference>
<evidence type="ECO:0000256" key="1">
    <source>
        <dbReference type="ARBA" id="ARBA00010838"/>
    </source>
</evidence>
<comment type="similarity">
    <text evidence="1 5">Belongs to the glycosyl hydrolase 1 family.</text>
</comment>
<dbReference type="Gene3D" id="3.20.20.80">
    <property type="entry name" value="Glycosidases"/>
    <property type="match status" value="1"/>
</dbReference>
<dbReference type="FunFam" id="3.20.20.80:FF:000004">
    <property type="entry name" value="Beta-glucosidase 6-phospho-beta-glucosidase"/>
    <property type="match status" value="1"/>
</dbReference>
<dbReference type="Pfam" id="PF00232">
    <property type="entry name" value="Glyco_hydro_1"/>
    <property type="match status" value="1"/>
</dbReference>
<dbReference type="RefSeq" id="WP_090091648.1">
    <property type="nucleotide sequence ID" value="NZ_FOMG01000015.1"/>
</dbReference>
<dbReference type="GO" id="GO:0008422">
    <property type="term" value="F:beta-glucosidase activity"/>
    <property type="evidence" value="ECO:0007669"/>
    <property type="project" value="TreeGrafter"/>
</dbReference>
<keyword evidence="2 6" id="KW-0378">Hydrolase</keyword>
<sequence>MSLKENFLWGGAVAAHQVEGGWNKGGKGVSIADVMTAGTHTVAREITDGVIEGKNYPNHEAINFYENYKEDIKLFAEMNFKCFRTSIAWTRIFPNGDEDTPNEEGLQFYDNLFDELLKYNIQPVITLSHFEMPYNLVKKYGGWRNRKLVDFYVNFCETVMERFKNKVKYWMTFNEINNQTITSNPIYAFTNSGIIYEEAENKEEVIFRVSHNEFIASAKVVKIGHEINPDFMIGCMVAAMPSYPYSCNPDDIMKAEEANREQLMFTDVHVRGKYPKHILKLWERNNYDIKITEEDEKILKEGTVDFIGCSYYLTTTVTSDKNMKRTGNDSAGKADVVENPYLKTSDWGWTIDPVGLRYYLNQLYDKYDIPIFIVENGFGAIDILREDQTVDDQYRIEYLSSHIKEMKKAIEIDGVDVIGYTTWGCIDPVSFTTGEMKKRYGFIYVDKNNDGKGSLKRYKKKSFYWYKQIIESNGSILD</sequence>
<evidence type="ECO:0000256" key="5">
    <source>
        <dbReference type="RuleBase" id="RU003690"/>
    </source>
</evidence>
<dbReference type="PRINTS" id="PR00131">
    <property type="entry name" value="GLHYDRLASE1"/>
</dbReference>
<evidence type="ECO:0000313" key="7">
    <source>
        <dbReference type="EMBL" id="SFC97495.1"/>
    </source>
</evidence>
<dbReference type="STRING" id="119641.SAMN05421842_11576"/>
<dbReference type="PANTHER" id="PTHR10353:SF85">
    <property type="entry name" value="ARYL-PHOSPHO-BETA-D-GLUCOSIDASE BGLA"/>
    <property type="match status" value="1"/>
</dbReference>
<dbReference type="GO" id="GO:0005829">
    <property type="term" value="C:cytosol"/>
    <property type="evidence" value="ECO:0007669"/>
    <property type="project" value="TreeGrafter"/>
</dbReference>
<dbReference type="AlphaFoldDB" id="A0A1I1NJ46"/>
<dbReference type="InterPro" id="IPR033132">
    <property type="entry name" value="GH_1_N_CS"/>
</dbReference>
<organism evidence="7 8">
    <name type="scientific">Clostridium uliginosum</name>
    <dbReference type="NCBI Taxonomy" id="119641"/>
    <lineage>
        <taxon>Bacteria</taxon>
        <taxon>Bacillati</taxon>
        <taxon>Bacillota</taxon>
        <taxon>Clostridia</taxon>
        <taxon>Eubacteriales</taxon>
        <taxon>Clostridiaceae</taxon>
        <taxon>Clostridium</taxon>
    </lineage>
</organism>
<dbReference type="Proteomes" id="UP000199263">
    <property type="component" value="Unassembled WGS sequence"/>
</dbReference>
<keyword evidence="8" id="KW-1185">Reference proteome</keyword>
<evidence type="ECO:0000313" key="8">
    <source>
        <dbReference type="Proteomes" id="UP000199263"/>
    </source>
</evidence>
<proteinExistence type="inferred from homology"/>
<feature type="active site" description="Nucleophile" evidence="4">
    <location>
        <position position="375"/>
    </location>
</feature>
<dbReference type="PANTHER" id="PTHR10353">
    <property type="entry name" value="GLYCOSYL HYDROLASE"/>
    <property type="match status" value="1"/>
</dbReference>
<dbReference type="PROSITE" id="PS00572">
    <property type="entry name" value="GLYCOSYL_HYDROL_F1_1"/>
    <property type="match status" value="1"/>
</dbReference>
<keyword evidence="3 6" id="KW-0326">Glycosidase</keyword>
<evidence type="ECO:0000256" key="3">
    <source>
        <dbReference type="ARBA" id="ARBA00023295"/>
    </source>
</evidence>
<dbReference type="EMBL" id="FOMG01000015">
    <property type="protein sequence ID" value="SFC97495.1"/>
    <property type="molecule type" value="Genomic_DNA"/>
</dbReference>
<dbReference type="SUPFAM" id="SSF51445">
    <property type="entry name" value="(Trans)glycosidases"/>
    <property type="match status" value="1"/>
</dbReference>
<accession>A0A1I1NJ46</accession>
<gene>
    <name evidence="7" type="ORF">SAMN05421842_11576</name>
</gene>
<evidence type="ECO:0000256" key="2">
    <source>
        <dbReference type="ARBA" id="ARBA00022801"/>
    </source>
</evidence>
<dbReference type="PROSITE" id="PS00653">
    <property type="entry name" value="GLYCOSYL_HYDROL_F1_2"/>
    <property type="match status" value="1"/>
</dbReference>
<dbReference type="OrthoDB" id="2339329at2"/>
<dbReference type="InterPro" id="IPR018120">
    <property type="entry name" value="Glyco_hydro_1_AS"/>
</dbReference>
<dbReference type="NCBIfam" id="NF007154">
    <property type="entry name" value="PRK09589.1"/>
    <property type="match status" value="1"/>
</dbReference>
<dbReference type="InterPro" id="IPR001360">
    <property type="entry name" value="Glyco_hydro_1"/>
</dbReference>
<dbReference type="GO" id="GO:0016052">
    <property type="term" value="P:carbohydrate catabolic process"/>
    <property type="evidence" value="ECO:0007669"/>
    <property type="project" value="TreeGrafter"/>
</dbReference>
<name>A0A1I1NJ46_9CLOT</name>
<evidence type="ECO:0000256" key="4">
    <source>
        <dbReference type="PROSITE-ProRule" id="PRU10055"/>
    </source>
</evidence>
<protein>
    <submittedName>
        <fullName evidence="7">6-phospho-beta-glucosidase</fullName>
    </submittedName>
</protein>
<evidence type="ECO:0000256" key="6">
    <source>
        <dbReference type="RuleBase" id="RU004468"/>
    </source>
</evidence>
<dbReference type="InterPro" id="IPR017853">
    <property type="entry name" value="GH"/>
</dbReference>